<proteinExistence type="predicted"/>
<dbReference type="AlphaFoldDB" id="A0A814M877"/>
<keyword evidence="2" id="KW-1185">Reference proteome</keyword>
<gene>
    <name evidence="1" type="ORF">OXX778_LOCUS19964</name>
</gene>
<comment type="caution">
    <text evidence="1">The sequence shown here is derived from an EMBL/GenBank/DDBJ whole genome shotgun (WGS) entry which is preliminary data.</text>
</comment>
<evidence type="ECO:0000313" key="1">
    <source>
        <dbReference type="EMBL" id="CAF1075988.1"/>
    </source>
</evidence>
<organism evidence="1 2">
    <name type="scientific">Brachionus calyciflorus</name>
    <dbReference type="NCBI Taxonomy" id="104777"/>
    <lineage>
        <taxon>Eukaryota</taxon>
        <taxon>Metazoa</taxon>
        <taxon>Spiralia</taxon>
        <taxon>Gnathifera</taxon>
        <taxon>Rotifera</taxon>
        <taxon>Eurotatoria</taxon>
        <taxon>Monogononta</taxon>
        <taxon>Pseudotrocha</taxon>
        <taxon>Ploima</taxon>
        <taxon>Brachionidae</taxon>
        <taxon>Brachionus</taxon>
    </lineage>
</organism>
<reference evidence="1" key="1">
    <citation type="submission" date="2021-02" db="EMBL/GenBank/DDBJ databases">
        <authorList>
            <person name="Nowell W R."/>
        </authorList>
    </citation>
    <scope>NUCLEOTIDE SEQUENCE</scope>
    <source>
        <strain evidence="1">Ploen Becks lab</strain>
    </source>
</reference>
<accession>A0A814M877</accession>
<protein>
    <submittedName>
        <fullName evidence="1">Uncharacterized protein</fullName>
    </submittedName>
</protein>
<name>A0A814M877_9BILA</name>
<feature type="non-terminal residue" evidence="1">
    <location>
        <position position="1"/>
    </location>
</feature>
<dbReference type="SUPFAM" id="SSF56059">
    <property type="entry name" value="Glutathione synthetase ATP-binding domain-like"/>
    <property type="match status" value="1"/>
</dbReference>
<dbReference type="Proteomes" id="UP000663879">
    <property type="component" value="Unassembled WGS sequence"/>
</dbReference>
<dbReference type="OrthoDB" id="9976197at2759"/>
<dbReference type="EMBL" id="CAJNOC010006354">
    <property type="protein sequence ID" value="CAF1075988.1"/>
    <property type="molecule type" value="Genomic_DNA"/>
</dbReference>
<evidence type="ECO:0000313" key="2">
    <source>
        <dbReference type="Proteomes" id="UP000663879"/>
    </source>
</evidence>
<sequence>MRIRPKVYQLKNTFLRSFHSKTIAKMNQEDITRQELINFLEKESKEFFNIIKKDAIYPHPFPISQSENEIFTKIHQALNSAIKITVHNYYTDNRIKQIYNFPLRIQSILDKYRDIPFNNIGAYRPDFLHSDKDNSIRICEINARFPTNGYLITNFGNNFYQNKSSNSILNCFKNEFDNSKPIGILKNREKGYDINILKEFFNNVHYINPKDLYFDTKLSFKNVNFDQFILELHQDEILSLSDQILFYMIKSCKLLNDLRTIFLIHDKRFLNILSRDDILFDYLSLDNIKIIREHRLRTYLTSQLKWDINLKRDILENRKNWLIKPALLG</sequence>